<sequence>MDDAATQRRFTEAYESGEVDSDELGTAVKRYDGLDADEKAIVQRSMARSDTDAIRLMRADVCNSPCDGVLKSVEDFVDSRNGLDQDASEKLVRAFEDSDDVPDGVPSEEPGRVMEDLEYLDDQEIDRLDDAVTRISGDQSGYTGLAGETRTARRVIENNDNADVEMDATVDPDNIADEDLPDGVTKDDLKDGPTDIDVNNRNGAAYESKNTKEYTPLYPDEAEYEQLGGRLDSLRKKLITQAAGGQDEIVVVMRQDQLDAEYSDEVTDEFPDAVDDVEKPRILANSLRTTLMALASNSKATGT</sequence>
<feature type="compositionally biased region" description="Acidic residues" evidence="1">
    <location>
        <begin position="172"/>
        <end position="181"/>
    </location>
</feature>
<gene>
    <name evidence="2" type="ORF">EGO51_18210</name>
</gene>
<organism evidence="2 3">
    <name type="scientific">Haloarcula hispanica</name>
    <dbReference type="NCBI Taxonomy" id="51589"/>
    <lineage>
        <taxon>Archaea</taxon>
        <taxon>Methanobacteriati</taxon>
        <taxon>Methanobacteriota</taxon>
        <taxon>Stenosarchaea group</taxon>
        <taxon>Halobacteria</taxon>
        <taxon>Halobacteriales</taxon>
        <taxon>Haloarculaceae</taxon>
        <taxon>Haloarcula</taxon>
    </lineage>
</organism>
<feature type="compositionally biased region" description="Basic and acidic residues" evidence="1">
    <location>
        <begin position="1"/>
        <end position="12"/>
    </location>
</feature>
<accession>A0A5J5LC99</accession>
<dbReference type="Proteomes" id="UP000326244">
    <property type="component" value="Unassembled WGS sequence"/>
</dbReference>
<evidence type="ECO:0000313" key="3">
    <source>
        <dbReference type="Proteomes" id="UP000326244"/>
    </source>
</evidence>
<feature type="region of interest" description="Disordered" evidence="1">
    <location>
        <begin position="1"/>
        <end position="21"/>
    </location>
</feature>
<reference evidence="2 3" key="1">
    <citation type="submission" date="2018-11" db="EMBL/GenBank/DDBJ databases">
        <title>Genomic analysis of Haloarcula hispanica CBA1121.</title>
        <authorList>
            <person name="Kim Y.B."/>
            <person name="Roh S.W."/>
        </authorList>
    </citation>
    <scope>NUCLEOTIDE SEQUENCE [LARGE SCALE GENOMIC DNA]</scope>
    <source>
        <strain evidence="2 3">CBA1121</strain>
    </source>
</reference>
<dbReference type="AlphaFoldDB" id="A0A5J5LC99"/>
<feature type="region of interest" description="Disordered" evidence="1">
    <location>
        <begin position="172"/>
        <end position="192"/>
    </location>
</feature>
<evidence type="ECO:0000256" key="1">
    <source>
        <dbReference type="SAM" id="MobiDB-lite"/>
    </source>
</evidence>
<proteinExistence type="predicted"/>
<name>A0A5J5LC99_HALHI</name>
<protein>
    <submittedName>
        <fullName evidence="2">Uncharacterized protein</fullName>
    </submittedName>
</protein>
<comment type="caution">
    <text evidence="2">The sequence shown here is derived from an EMBL/GenBank/DDBJ whole genome shotgun (WGS) entry which is preliminary data.</text>
</comment>
<dbReference type="EMBL" id="RQWK01000003">
    <property type="protein sequence ID" value="KAA9404651.1"/>
    <property type="molecule type" value="Genomic_DNA"/>
</dbReference>
<evidence type="ECO:0000313" key="2">
    <source>
        <dbReference type="EMBL" id="KAA9404651.1"/>
    </source>
</evidence>
<dbReference type="RefSeq" id="WP_151104223.1">
    <property type="nucleotide sequence ID" value="NZ_RQWK01000003.1"/>
</dbReference>